<feature type="transmembrane region" description="Helical" evidence="1">
    <location>
        <begin position="223"/>
        <end position="245"/>
    </location>
</feature>
<organism evidence="2 3">
    <name type="scientific">Chitinophaga japonensis</name>
    <name type="common">Flexibacter japonensis</name>
    <dbReference type="NCBI Taxonomy" id="104662"/>
    <lineage>
        <taxon>Bacteria</taxon>
        <taxon>Pseudomonadati</taxon>
        <taxon>Bacteroidota</taxon>
        <taxon>Chitinophagia</taxon>
        <taxon>Chitinophagales</taxon>
        <taxon>Chitinophagaceae</taxon>
        <taxon>Chitinophaga</taxon>
    </lineage>
</organism>
<keyword evidence="1" id="KW-0472">Membrane</keyword>
<evidence type="ECO:0008006" key="4">
    <source>
        <dbReference type="Google" id="ProtNLM"/>
    </source>
</evidence>
<dbReference type="RefSeq" id="WP_145718859.1">
    <property type="nucleotide sequence ID" value="NZ_BAAAFY010000006.1"/>
</dbReference>
<dbReference type="EMBL" id="VLLG01000006">
    <property type="protein sequence ID" value="TWI82623.1"/>
    <property type="molecule type" value="Genomic_DNA"/>
</dbReference>
<keyword evidence="3" id="KW-1185">Reference proteome</keyword>
<dbReference type="OrthoDB" id="9806195at2"/>
<keyword evidence="1" id="KW-0812">Transmembrane</keyword>
<evidence type="ECO:0000313" key="3">
    <source>
        <dbReference type="Proteomes" id="UP000316778"/>
    </source>
</evidence>
<evidence type="ECO:0000313" key="2">
    <source>
        <dbReference type="EMBL" id="TWI82623.1"/>
    </source>
</evidence>
<comment type="caution">
    <text evidence="2">The sequence shown here is derived from an EMBL/GenBank/DDBJ whole genome shotgun (WGS) entry which is preliminary data.</text>
</comment>
<sequence>MAKSKHYYIRKAHRYLGLILGIQFLLWTIGGLYFSWSNMDEVHGDFQKKPEPLLPANLPLVSPTVALNNIREIAGIDSLTSIQLIQILGKPYYQIRSMGATGNNHSHDHSGHQKIFLVNAETGQLRPALSEHEAVAVAKLRFNGNPKVAAVEYLTTTSRHHEYRESPLPAYAITFEHPSATTVYVASEWGTVQKFRNNKWRTFDLLWMLHTMDYESRDNISNILLRVFSVFGLVTVISGFVLYAISSKTLKNGFKKQGRLAINKVKIL</sequence>
<dbReference type="AlphaFoldDB" id="A0A562SNB6"/>
<protein>
    <recommendedName>
        <fullName evidence="4">PepSY-associated transmembrane protein</fullName>
    </recommendedName>
</protein>
<accession>A0A562SNB6</accession>
<dbReference type="Proteomes" id="UP000316778">
    <property type="component" value="Unassembled WGS sequence"/>
</dbReference>
<gene>
    <name evidence="2" type="ORF">LX66_5198</name>
</gene>
<feature type="transmembrane region" description="Helical" evidence="1">
    <location>
        <begin position="12"/>
        <end position="36"/>
    </location>
</feature>
<reference evidence="2 3" key="1">
    <citation type="journal article" date="2013" name="Stand. Genomic Sci.">
        <title>Genomic Encyclopedia of Type Strains, Phase I: The one thousand microbial genomes (KMG-I) project.</title>
        <authorList>
            <person name="Kyrpides N.C."/>
            <person name="Woyke T."/>
            <person name="Eisen J.A."/>
            <person name="Garrity G."/>
            <person name="Lilburn T.G."/>
            <person name="Beck B.J."/>
            <person name="Whitman W.B."/>
            <person name="Hugenholtz P."/>
            <person name="Klenk H.P."/>
        </authorList>
    </citation>
    <scope>NUCLEOTIDE SEQUENCE [LARGE SCALE GENOMIC DNA]</scope>
    <source>
        <strain evidence="2 3">DSM 13484</strain>
    </source>
</reference>
<evidence type="ECO:0000256" key="1">
    <source>
        <dbReference type="SAM" id="Phobius"/>
    </source>
</evidence>
<keyword evidence="1" id="KW-1133">Transmembrane helix</keyword>
<proteinExistence type="predicted"/>
<name>A0A562SNB6_CHIJA</name>